<dbReference type="RefSeq" id="XP_007444063.3">
    <property type="nucleotide sequence ID" value="XM_007444001.3"/>
</dbReference>
<keyword evidence="4" id="KW-1185">Reference proteome</keyword>
<name>A0A9F2RCS7_PYTBI</name>
<dbReference type="SMART" id="SM00431">
    <property type="entry name" value="SCAN"/>
    <property type="match status" value="1"/>
</dbReference>
<keyword evidence="1" id="KW-0539">Nucleus</keyword>
<dbReference type="OrthoDB" id="8930638at2759"/>
<evidence type="ECO:0000256" key="2">
    <source>
        <dbReference type="SAM" id="MobiDB-lite"/>
    </source>
</evidence>
<dbReference type="InterPro" id="IPR038269">
    <property type="entry name" value="SCAN_sf"/>
</dbReference>
<feature type="region of interest" description="Disordered" evidence="2">
    <location>
        <begin position="1"/>
        <end position="50"/>
    </location>
</feature>
<dbReference type="Proteomes" id="UP000695026">
    <property type="component" value="Unplaced"/>
</dbReference>
<organism evidence="4 5">
    <name type="scientific">Python bivittatus</name>
    <name type="common">Burmese python</name>
    <name type="synonym">Python molurus bivittatus</name>
    <dbReference type="NCBI Taxonomy" id="176946"/>
    <lineage>
        <taxon>Eukaryota</taxon>
        <taxon>Metazoa</taxon>
        <taxon>Chordata</taxon>
        <taxon>Craniata</taxon>
        <taxon>Vertebrata</taxon>
        <taxon>Euteleostomi</taxon>
        <taxon>Lepidosauria</taxon>
        <taxon>Squamata</taxon>
        <taxon>Bifurcata</taxon>
        <taxon>Unidentata</taxon>
        <taxon>Episquamata</taxon>
        <taxon>Toxicofera</taxon>
        <taxon>Serpentes</taxon>
        <taxon>Henophidia</taxon>
        <taxon>Pythonidae</taxon>
        <taxon>Python</taxon>
    </lineage>
</organism>
<dbReference type="InterPro" id="IPR003309">
    <property type="entry name" value="SCAN_dom"/>
</dbReference>
<proteinExistence type="predicted"/>
<protein>
    <submittedName>
        <fullName evidence="5">Zinc finger protein 232-like</fullName>
    </submittedName>
</protein>
<feature type="compositionally biased region" description="Basic and acidic residues" evidence="2">
    <location>
        <begin position="1"/>
        <end position="22"/>
    </location>
</feature>
<dbReference type="CDD" id="cd07936">
    <property type="entry name" value="SCAN"/>
    <property type="match status" value="1"/>
</dbReference>
<evidence type="ECO:0000313" key="5">
    <source>
        <dbReference type="RefSeq" id="XP_007444063.3"/>
    </source>
</evidence>
<dbReference type="OMA" id="WEVQITE"/>
<accession>A0A9F2RCS7</accession>
<dbReference type="PROSITE" id="PS50804">
    <property type="entry name" value="SCAN_BOX"/>
    <property type="match status" value="1"/>
</dbReference>
<reference evidence="5" key="1">
    <citation type="submission" date="2025-08" db="UniProtKB">
        <authorList>
            <consortium name="RefSeq"/>
        </authorList>
    </citation>
    <scope>IDENTIFICATION</scope>
    <source>
        <tissue evidence="5">Liver</tissue>
    </source>
</reference>
<dbReference type="KEGG" id="pbi:103052582"/>
<feature type="region of interest" description="Disordered" evidence="2">
    <location>
        <begin position="232"/>
        <end position="283"/>
    </location>
</feature>
<feature type="compositionally biased region" description="Basic and acidic residues" evidence="2">
    <location>
        <begin position="29"/>
        <end position="46"/>
    </location>
</feature>
<dbReference type="SUPFAM" id="SSF47353">
    <property type="entry name" value="Retrovirus capsid dimerization domain-like"/>
    <property type="match status" value="1"/>
</dbReference>
<evidence type="ECO:0000313" key="4">
    <source>
        <dbReference type="Proteomes" id="UP000695026"/>
    </source>
</evidence>
<dbReference type="GeneID" id="103052582"/>
<feature type="compositionally biased region" description="Basic and acidic residues" evidence="2">
    <location>
        <begin position="260"/>
        <end position="271"/>
    </location>
</feature>
<evidence type="ECO:0000259" key="3">
    <source>
        <dbReference type="PROSITE" id="PS50804"/>
    </source>
</evidence>
<dbReference type="Pfam" id="PF02023">
    <property type="entry name" value="SCAN"/>
    <property type="match status" value="1"/>
</dbReference>
<evidence type="ECO:0000256" key="1">
    <source>
        <dbReference type="ARBA" id="ARBA00023242"/>
    </source>
</evidence>
<sequence>MDPEIKMEEQDSIDPKPGEGRAHFLNTGKGKEEPRHKVKQEPEESPSKNWDAQLQEFLKTLQDPHGRKEVPQFLEPKLRGGPKWSWMSFQGGMDTSKWSKEMWISQIQTHLLGTTQQDWETLREAAHDGKEKVGDLAEEAIRVETRCHHFRTLGYQGAKGPHDFCQQLQGLCHQWLKPEKHTKEQILDLVTLEQFLAALPLDMQSWLRRKGPETCAQAVSLAEEFLLKRQETQGWEQEVTEMSEDDFGKASKTNQPPSEPPKDQDFGKVKPEDDDSGNLSKSLRVGQHINLIINRSPCGRSH</sequence>
<gene>
    <name evidence="5" type="primary">LOC103052582</name>
</gene>
<dbReference type="PANTHER" id="PTHR45935:SF15">
    <property type="entry name" value="SCAN BOX DOMAIN-CONTAINING PROTEIN"/>
    <property type="match status" value="1"/>
</dbReference>
<dbReference type="FunFam" id="1.10.4020.10:FF:000001">
    <property type="entry name" value="zinc finger protein 263 isoform X1"/>
    <property type="match status" value="1"/>
</dbReference>
<dbReference type="PANTHER" id="PTHR45935">
    <property type="entry name" value="PROTEIN ZBED8-RELATED"/>
    <property type="match status" value="1"/>
</dbReference>
<dbReference type="InterPro" id="IPR050916">
    <property type="entry name" value="SCAN-C2H2_zinc_finger"/>
</dbReference>
<dbReference type="Gene3D" id="1.10.4020.10">
    <property type="entry name" value="DNA breaking-rejoining enzymes"/>
    <property type="match status" value="1"/>
</dbReference>
<dbReference type="AlphaFoldDB" id="A0A9F2RCS7"/>
<feature type="domain" description="SCAN box" evidence="3">
    <location>
        <begin position="149"/>
        <end position="230"/>
    </location>
</feature>